<sequence length="265" mass="29022">DQNPSLDVEHPGAQKTCRSSEHKRLKTGNCGNKSGNIANCFYTSMMSEYLPQLTLGGLNEYISGRKNDCATLQVLDLKSIKEKAGDNSLTGKRYRLILSDGRHFFSSCVLGTDTVDLVKNDILKINSVIRLNHVDVCNAGVNSSRVILVVQDLTVVLSDCEKIGNPVQINDINIAHTRVDLLNVPISQTVSNVTQSGSTGATSSSGWQVDDIDNFGLLLTESLLNTTEICSISDLDSLRSRCVYPCENFVRSNAELDALQLRLKR</sequence>
<dbReference type="Proteomes" id="UP000681967">
    <property type="component" value="Unassembled WGS sequence"/>
</dbReference>
<dbReference type="GO" id="GO:0005634">
    <property type="term" value="C:nucleus"/>
    <property type="evidence" value="ECO:0007669"/>
    <property type="project" value="InterPro"/>
</dbReference>
<dbReference type="Pfam" id="PF04057">
    <property type="entry name" value="Rep-A_N"/>
    <property type="match status" value="1"/>
</dbReference>
<evidence type="ECO:0000313" key="3">
    <source>
        <dbReference type="EMBL" id="CAF5036760.1"/>
    </source>
</evidence>
<dbReference type="EMBL" id="CAJOBI010219077">
    <property type="protein sequence ID" value="CAF5036760.1"/>
    <property type="molecule type" value="Genomic_DNA"/>
</dbReference>
<feature type="non-terminal residue" evidence="2">
    <location>
        <position position="1"/>
    </location>
</feature>
<dbReference type="AlphaFoldDB" id="A0A8S3CX36"/>
<dbReference type="Proteomes" id="UP000676336">
    <property type="component" value="Unassembled WGS sequence"/>
</dbReference>
<accession>A0A8S3CX36</accession>
<organism evidence="2 4">
    <name type="scientific">Rotaria magnacalcarata</name>
    <dbReference type="NCBI Taxonomy" id="392030"/>
    <lineage>
        <taxon>Eukaryota</taxon>
        <taxon>Metazoa</taxon>
        <taxon>Spiralia</taxon>
        <taxon>Gnathifera</taxon>
        <taxon>Rotifera</taxon>
        <taxon>Eurotatoria</taxon>
        <taxon>Bdelloidea</taxon>
        <taxon>Philodinida</taxon>
        <taxon>Philodinidae</taxon>
        <taxon>Rotaria</taxon>
    </lineage>
</organism>
<dbReference type="Gene3D" id="2.40.50.140">
    <property type="entry name" value="Nucleic acid-binding proteins"/>
    <property type="match status" value="1"/>
</dbReference>
<proteinExistence type="predicted"/>
<protein>
    <recommendedName>
        <fullName evidence="1">Replication factor-A protein 1 N-terminal domain-containing protein</fullName>
    </recommendedName>
</protein>
<name>A0A8S3CX36_9BILA</name>
<comment type="caution">
    <text evidence="2">The sequence shown here is derived from an EMBL/GenBank/DDBJ whole genome shotgun (WGS) entry which is preliminary data.</text>
</comment>
<dbReference type="InterPro" id="IPR012340">
    <property type="entry name" value="NA-bd_OB-fold"/>
</dbReference>
<dbReference type="InterPro" id="IPR007199">
    <property type="entry name" value="Rep_factor-A_N"/>
</dbReference>
<dbReference type="EMBL" id="CAJOBH010188002">
    <property type="protein sequence ID" value="CAF4956933.1"/>
    <property type="molecule type" value="Genomic_DNA"/>
</dbReference>
<dbReference type="SUPFAM" id="SSF50249">
    <property type="entry name" value="Nucleic acid-binding proteins"/>
    <property type="match status" value="1"/>
</dbReference>
<feature type="domain" description="Replication factor-A protein 1 N-terminal" evidence="1">
    <location>
        <begin position="54"/>
        <end position="157"/>
    </location>
</feature>
<evidence type="ECO:0000313" key="2">
    <source>
        <dbReference type="EMBL" id="CAF4956933.1"/>
    </source>
</evidence>
<reference evidence="2" key="1">
    <citation type="submission" date="2021-02" db="EMBL/GenBank/DDBJ databases">
        <authorList>
            <person name="Nowell W R."/>
        </authorList>
    </citation>
    <scope>NUCLEOTIDE SEQUENCE</scope>
</reference>
<evidence type="ECO:0000313" key="4">
    <source>
        <dbReference type="Proteomes" id="UP000681967"/>
    </source>
</evidence>
<evidence type="ECO:0000259" key="1">
    <source>
        <dbReference type="Pfam" id="PF04057"/>
    </source>
</evidence>
<dbReference type="GO" id="GO:0006260">
    <property type="term" value="P:DNA replication"/>
    <property type="evidence" value="ECO:0007669"/>
    <property type="project" value="InterPro"/>
</dbReference>
<gene>
    <name evidence="2" type="ORF">BYL167_LOCUS54160</name>
    <name evidence="3" type="ORF">SMN809_LOCUS58435</name>
</gene>
<dbReference type="GO" id="GO:0003677">
    <property type="term" value="F:DNA binding"/>
    <property type="evidence" value="ECO:0007669"/>
    <property type="project" value="InterPro"/>
</dbReference>